<sequence>MTETPAAGTAPATSPAPAAALATRPQALLLDFGGVVLATRKRPEGMAEVAGHVAEVLARAGHHIPAADLLPVLSGGRTALRDWKNSASRRLAPRELTHREIWGDFFGAPLPPAAREVLMGQAGALQQMVTLTLAEHSVRPGIRELVELADSLGVPLGIVSNAHSGRAHRAILERHGLAEAFGVQVYSDEVGVRKPNPEIIDIAARALGAEPGRCWYVGDTYDRDVVAGRRAGAAAVVLTRHRHTDEVPFPVSDVPDAVFDTPEGLVAALRAAEPPRAGSPGARAAREPATGRPGRPGGGELPSALLLDHGGVISVSRPDDGVRRAFAELLATRLTRAGHTLTTDQALRTLKDIRAAHTSWKARHELPAAPLTATVPEIDATTFWVELAGPVIARALSGTPVAAFGAAVVPDGLRAWLRAEAHALMVAYARAKSVPVVRRGVRELLRAARAAGVPVAVVSNTVNGRAVREKLDAAGLTEYVGAHVYSDELGRRKPDPELPAAALRALDADPAHAWFVGDKPARDVLAARAAGVGHVVLVRGGSTSDDALAALADDDPARPDHVVDDMTEPAALMGLAPAAPPDSGRPPAGRQPDPVPGS</sequence>
<dbReference type="SUPFAM" id="SSF56784">
    <property type="entry name" value="HAD-like"/>
    <property type="match status" value="2"/>
</dbReference>
<dbReference type="Proteomes" id="UP000664617">
    <property type="component" value="Unassembled WGS sequence"/>
</dbReference>
<evidence type="ECO:0000313" key="3">
    <source>
        <dbReference type="Proteomes" id="UP000664617"/>
    </source>
</evidence>
<feature type="compositionally biased region" description="Low complexity" evidence="1">
    <location>
        <begin position="272"/>
        <end position="293"/>
    </location>
</feature>
<dbReference type="Gene3D" id="3.40.50.1000">
    <property type="entry name" value="HAD superfamily/HAD-like"/>
    <property type="match status" value="2"/>
</dbReference>
<reference evidence="3" key="2">
    <citation type="submission" date="2023-07" db="EMBL/GenBank/DDBJ databases">
        <title>Myceligenerans salitolerans sp. nov., a halotolerant actinomycete isolated from a salt lake in Xinjiang, China.</title>
        <authorList>
            <person name="Guan T."/>
        </authorList>
    </citation>
    <scope>NUCLEOTIDE SEQUENCE [LARGE SCALE GENOMIC DNA]</scope>
    <source>
        <strain evidence="3">XHU 5031</strain>
    </source>
</reference>
<evidence type="ECO:0000256" key="1">
    <source>
        <dbReference type="SAM" id="MobiDB-lite"/>
    </source>
</evidence>
<keyword evidence="3" id="KW-1185">Reference proteome</keyword>
<dbReference type="InterPro" id="IPR006439">
    <property type="entry name" value="HAD-SF_hydro_IA"/>
</dbReference>
<dbReference type="NCBIfam" id="TIGR01549">
    <property type="entry name" value="HAD-SF-IA-v1"/>
    <property type="match status" value="2"/>
</dbReference>
<dbReference type="EMBL" id="JAFMPK010000025">
    <property type="protein sequence ID" value="MBO0608320.1"/>
    <property type="molecule type" value="Genomic_DNA"/>
</dbReference>
<dbReference type="InterPro" id="IPR050155">
    <property type="entry name" value="HAD-like_hydrolase_sf"/>
</dbReference>
<dbReference type="GO" id="GO:0016787">
    <property type="term" value="F:hydrolase activity"/>
    <property type="evidence" value="ECO:0007669"/>
    <property type="project" value="UniProtKB-KW"/>
</dbReference>
<dbReference type="PANTHER" id="PTHR43434:SF1">
    <property type="entry name" value="PHOSPHOGLYCOLATE PHOSPHATASE"/>
    <property type="match status" value="1"/>
</dbReference>
<dbReference type="SFLD" id="SFLDG01129">
    <property type="entry name" value="C1.5:_HAD__Beta-PGM__Phosphata"/>
    <property type="match status" value="1"/>
</dbReference>
<dbReference type="Pfam" id="PF00702">
    <property type="entry name" value="Hydrolase"/>
    <property type="match status" value="2"/>
</dbReference>
<protein>
    <submittedName>
        <fullName evidence="2">HAD-IA family hydrolase</fullName>
    </submittedName>
</protein>
<keyword evidence="2" id="KW-0378">Hydrolase</keyword>
<dbReference type="InterPro" id="IPR023214">
    <property type="entry name" value="HAD_sf"/>
</dbReference>
<proteinExistence type="predicted"/>
<dbReference type="RefSeq" id="WP_207274305.1">
    <property type="nucleotide sequence ID" value="NZ_JAFMPK010000025.1"/>
</dbReference>
<dbReference type="InterPro" id="IPR036412">
    <property type="entry name" value="HAD-like_sf"/>
</dbReference>
<name>A0ABS3I5N3_9MICO</name>
<feature type="region of interest" description="Disordered" evidence="1">
    <location>
        <begin position="554"/>
        <end position="598"/>
    </location>
</feature>
<dbReference type="SFLD" id="SFLDS00003">
    <property type="entry name" value="Haloacid_Dehalogenase"/>
    <property type="match status" value="1"/>
</dbReference>
<dbReference type="PANTHER" id="PTHR43434">
    <property type="entry name" value="PHOSPHOGLYCOLATE PHOSPHATASE"/>
    <property type="match status" value="1"/>
</dbReference>
<comment type="caution">
    <text evidence="2">The sequence shown here is derived from an EMBL/GenBank/DDBJ whole genome shotgun (WGS) entry which is preliminary data.</text>
</comment>
<gene>
    <name evidence="2" type="ORF">J0911_04680</name>
</gene>
<organism evidence="2 3">
    <name type="scientific">Myceligenerans salitolerans</name>
    <dbReference type="NCBI Taxonomy" id="1230528"/>
    <lineage>
        <taxon>Bacteria</taxon>
        <taxon>Bacillati</taxon>
        <taxon>Actinomycetota</taxon>
        <taxon>Actinomycetes</taxon>
        <taxon>Micrococcales</taxon>
        <taxon>Promicromonosporaceae</taxon>
        <taxon>Myceligenerans</taxon>
    </lineage>
</organism>
<reference evidence="2 3" key="1">
    <citation type="submission" date="2021-03" db="EMBL/GenBank/DDBJ databases">
        <authorList>
            <person name="Xin L."/>
        </authorList>
    </citation>
    <scope>NUCLEOTIDE SEQUENCE [LARGE SCALE GENOMIC DNA]</scope>
    <source>
        <strain evidence="2 3">XHU 5031</strain>
    </source>
</reference>
<feature type="region of interest" description="Disordered" evidence="1">
    <location>
        <begin position="272"/>
        <end position="302"/>
    </location>
</feature>
<accession>A0ABS3I5N3</accession>
<evidence type="ECO:0000313" key="2">
    <source>
        <dbReference type="EMBL" id="MBO0608320.1"/>
    </source>
</evidence>
<feature type="compositionally biased region" description="Basic and acidic residues" evidence="1">
    <location>
        <begin position="555"/>
        <end position="564"/>
    </location>
</feature>